<evidence type="ECO:0000256" key="1">
    <source>
        <dbReference type="ARBA" id="ARBA00007951"/>
    </source>
</evidence>
<keyword evidence="10" id="KW-1185">Reference proteome</keyword>
<dbReference type="Gene3D" id="2.60.120.260">
    <property type="entry name" value="Galactose-binding domain-like"/>
    <property type="match status" value="1"/>
</dbReference>
<dbReference type="EMBL" id="JAOTPL010000006">
    <property type="protein sequence ID" value="MCU7694034.1"/>
    <property type="molecule type" value="Genomic_DNA"/>
</dbReference>
<reference evidence="9" key="1">
    <citation type="submission" date="2022-10" db="EMBL/GenBank/DDBJ databases">
        <authorList>
            <person name="Kim H.S."/>
            <person name="Kim J.-S."/>
            <person name="Suh M.K."/>
            <person name="Eom M.K."/>
            <person name="Lee J.-S."/>
        </authorList>
    </citation>
    <scope>NUCLEOTIDE SEQUENCE</scope>
    <source>
        <strain evidence="9">LIP-5</strain>
    </source>
</reference>
<dbReference type="SMART" id="SM00812">
    <property type="entry name" value="Alpha_L_fucos"/>
    <property type="match status" value="1"/>
</dbReference>
<dbReference type="EC" id="3.2.1.51" evidence="2"/>
<dbReference type="PANTHER" id="PTHR10030">
    <property type="entry name" value="ALPHA-L-FUCOSIDASE"/>
    <property type="match status" value="1"/>
</dbReference>
<feature type="chain" id="PRO_5042237514" description="alpha-L-fucosidase" evidence="6">
    <location>
        <begin position="21"/>
        <end position="513"/>
    </location>
</feature>
<dbReference type="InterPro" id="IPR000933">
    <property type="entry name" value="Glyco_hydro_29"/>
</dbReference>
<dbReference type="GO" id="GO:0016139">
    <property type="term" value="P:glycoside catabolic process"/>
    <property type="evidence" value="ECO:0007669"/>
    <property type="project" value="TreeGrafter"/>
</dbReference>
<dbReference type="FunFam" id="3.20.20.80:FF:000052">
    <property type="entry name" value="Putative alpha-L-fucosidase 1"/>
    <property type="match status" value="1"/>
</dbReference>
<comment type="similarity">
    <text evidence="1">Belongs to the glycosyl hydrolase 29 family.</text>
</comment>
<evidence type="ECO:0000313" key="10">
    <source>
        <dbReference type="Proteomes" id="UP001209317"/>
    </source>
</evidence>
<evidence type="ECO:0000256" key="6">
    <source>
        <dbReference type="SAM" id="SignalP"/>
    </source>
</evidence>
<proteinExistence type="inferred from homology"/>
<dbReference type="InterPro" id="IPR008979">
    <property type="entry name" value="Galactose-bd-like_sf"/>
</dbReference>
<name>A0AAE3LK49_9BACT</name>
<evidence type="ECO:0000256" key="5">
    <source>
        <dbReference type="ARBA" id="ARBA00023295"/>
    </source>
</evidence>
<sequence length="513" mass="58252">MNRRCLFLSIFCFNIYFIAAQPLGNFVKIHPQDSYATIIQKAAYVTPSERQYKWQQLELTGFLHFGVNTFTGREWGTGQEDPAIFNPAKLDAEQWVKTMAGAGFRQLIITAKHHDGFCLWQTKTTKHSVAASPWKAGKGDVVKEVADACKKYGVGFGVYLSPWDMHSAHYGTPEYNNFFIKQLTELLTQYGQVDEVWFDGAKGEGKNQVYDFDRWYALIRKLQPQATIAIMGPDIRWVGTETGVGRTTEWSVIPADPNLLKKVAAESQKDVAFAPVGDKRNEDLGSREKIKNATGLMWYPAETDVSMRPGWFYHPAEDTKVKSPVKLMNIYFTSVGRNGVLLLNVPPDKDGLISDADIQSLSGFRKLYDKTFSRNYAANAFLYGINGKMTTDIYDGRIDTYFTTKGKDTTTTININLRDRFTIDLLSIQENIQVGQRIESFILEYFDENEKWSKLTEGTTVGYKRILPFTPVTTQYLRLRVLSSRSNPTISEIGLYKLPKLEDTAGEEFLKEN</sequence>
<evidence type="ECO:0000256" key="3">
    <source>
        <dbReference type="ARBA" id="ARBA00022729"/>
    </source>
</evidence>
<evidence type="ECO:0000313" key="9">
    <source>
        <dbReference type="EMBL" id="MCU7694034.1"/>
    </source>
</evidence>
<dbReference type="InterPro" id="IPR057739">
    <property type="entry name" value="Glyco_hydro_29_N"/>
</dbReference>
<evidence type="ECO:0000259" key="8">
    <source>
        <dbReference type="Pfam" id="PF01120"/>
    </source>
</evidence>
<keyword evidence="4" id="KW-0378">Hydrolase</keyword>
<feature type="domain" description="Glycoside hydrolase family 29 N-terminal" evidence="8">
    <location>
        <begin position="83"/>
        <end position="362"/>
    </location>
</feature>
<dbReference type="RefSeq" id="WP_263037522.1">
    <property type="nucleotide sequence ID" value="NZ_JAOTPL010000006.1"/>
</dbReference>
<dbReference type="Proteomes" id="UP001209317">
    <property type="component" value="Unassembled WGS sequence"/>
</dbReference>
<dbReference type="Gene3D" id="3.20.20.80">
    <property type="entry name" value="Glycosidases"/>
    <property type="match status" value="1"/>
</dbReference>
<dbReference type="GO" id="GO:0005764">
    <property type="term" value="C:lysosome"/>
    <property type="evidence" value="ECO:0007669"/>
    <property type="project" value="TreeGrafter"/>
</dbReference>
<evidence type="ECO:0000259" key="7">
    <source>
        <dbReference type="Pfam" id="PF00754"/>
    </source>
</evidence>
<keyword evidence="5" id="KW-0326">Glycosidase</keyword>
<protein>
    <recommendedName>
        <fullName evidence="2">alpha-L-fucosidase</fullName>
        <ecNumber evidence="2">3.2.1.51</ecNumber>
    </recommendedName>
</protein>
<dbReference type="AlphaFoldDB" id="A0AAE3LK49"/>
<gene>
    <name evidence="9" type="ORF">OD355_05825</name>
</gene>
<feature type="domain" description="F5/8 type C" evidence="7">
    <location>
        <begin position="393"/>
        <end position="490"/>
    </location>
</feature>
<dbReference type="GO" id="GO:0006004">
    <property type="term" value="P:fucose metabolic process"/>
    <property type="evidence" value="ECO:0007669"/>
    <property type="project" value="TreeGrafter"/>
</dbReference>
<dbReference type="InterPro" id="IPR000421">
    <property type="entry name" value="FA58C"/>
</dbReference>
<organism evidence="9 10">
    <name type="scientific">Haoranjiania flava</name>
    <dbReference type="NCBI Taxonomy" id="1856322"/>
    <lineage>
        <taxon>Bacteria</taxon>
        <taxon>Pseudomonadati</taxon>
        <taxon>Bacteroidota</taxon>
        <taxon>Chitinophagia</taxon>
        <taxon>Chitinophagales</taxon>
        <taxon>Chitinophagaceae</taxon>
        <taxon>Haoranjiania</taxon>
    </lineage>
</organism>
<evidence type="ECO:0000256" key="2">
    <source>
        <dbReference type="ARBA" id="ARBA00012662"/>
    </source>
</evidence>
<evidence type="ECO:0000256" key="4">
    <source>
        <dbReference type="ARBA" id="ARBA00022801"/>
    </source>
</evidence>
<dbReference type="SUPFAM" id="SSF51445">
    <property type="entry name" value="(Trans)glycosidases"/>
    <property type="match status" value="1"/>
</dbReference>
<keyword evidence="3 6" id="KW-0732">Signal</keyword>
<dbReference type="PANTHER" id="PTHR10030:SF37">
    <property type="entry name" value="ALPHA-L-FUCOSIDASE-RELATED"/>
    <property type="match status" value="1"/>
</dbReference>
<accession>A0AAE3LK49</accession>
<dbReference type="Pfam" id="PF00754">
    <property type="entry name" value="F5_F8_type_C"/>
    <property type="match status" value="1"/>
</dbReference>
<dbReference type="Pfam" id="PF01120">
    <property type="entry name" value="Alpha_L_fucos"/>
    <property type="match status" value="1"/>
</dbReference>
<feature type="signal peptide" evidence="6">
    <location>
        <begin position="1"/>
        <end position="20"/>
    </location>
</feature>
<comment type="caution">
    <text evidence="9">The sequence shown here is derived from an EMBL/GenBank/DDBJ whole genome shotgun (WGS) entry which is preliminary data.</text>
</comment>
<dbReference type="SUPFAM" id="SSF49785">
    <property type="entry name" value="Galactose-binding domain-like"/>
    <property type="match status" value="1"/>
</dbReference>
<dbReference type="GO" id="GO:0004560">
    <property type="term" value="F:alpha-L-fucosidase activity"/>
    <property type="evidence" value="ECO:0007669"/>
    <property type="project" value="InterPro"/>
</dbReference>
<dbReference type="InterPro" id="IPR017853">
    <property type="entry name" value="GH"/>
</dbReference>